<reference evidence="2 3" key="1">
    <citation type="submission" date="2021-01" db="EMBL/GenBank/DDBJ databases">
        <title>FDA dAtabase for Regulatory Grade micrObial Sequences (FDA-ARGOS): Supporting development and validation of Infectious Disease Dx tests.</title>
        <authorList>
            <person name="Nelson B."/>
            <person name="Plummer A."/>
            <person name="Tallon L."/>
            <person name="Sadzewicz L."/>
            <person name="Zhao X."/>
            <person name="Boylan J."/>
            <person name="Ott S."/>
            <person name="Bowen H."/>
            <person name="Vavikolanu K."/>
            <person name="Mehta A."/>
            <person name="Aluvathingal J."/>
            <person name="Nadendla S."/>
            <person name="Myers T."/>
            <person name="Yan Y."/>
            <person name="Sichtig H."/>
        </authorList>
    </citation>
    <scope>NUCLEOTIDE SEQUENCE [LARGE SCALE GENOMIC DNA]</scope>
    <source>
        <strain evidence="2 3">FDAARGOS_1161</strain>
    </source>
</reference>
<dbReference type="SUPFAM" id="SSF68906">
    <property type="entry name" value="SAP domain"/>
    <property type="match status" value="1"/>
</dbReference>
<dbReference type="InterPro" id="IPR003034">
    <property type="entry name" value="SAP_dom"/>
</dbReference>
<organism evidence="2 3">
    <name type="scientific">Peribacillus psychrosaccharolyticus</name>
    <name type="common">Bacillus psychrosaccharolyticus</name>
    <dbReference type="NCBI Taxonomy" id="1407"/>
    <lineage>
        <taxon>Bacteria</taxon>
        <taxon>Bacillati</taxon>
        <taxon>Bacillota</taxon>
        <taxon>Bacilli</taxon>
        <taxon>Bacillales</taxon>
        <taxon>Bacillaceae</taxon>
        <taxon>Peribacillus</taxon>
    </lineage>
</organism>
<name>A0A974NMQ9_PERPY</name>
<sequence>MRPILDRSMTVEDFRNYYFLKTELQQFCREQGLSPAGSKGELAERVAIFLETGERRKPAVKKVRTVKHEVLSLDTVISEGHRCSQDVRAFFSSVIPGFHFSTNIQTYFKGNVGKSYRDVVEAWYQEVERKKDKSYQKEIPPQFEYNTFIRDFFADHRNTGKTQKDAIEAWKKIKRLPGSNRYFKQSD</sequence>
<dbReference type="PROSITE" id="PS50800">
    <property type="entry name" value="SAP"/>
    <property type="match status" value="1"/>
</dbReference>
<proteinExistence type="predicted"/>
<gene>
    <name evidence="2" type="ORF">I6J18_00760</name>
</gene>
<feature type="domain" description="SAP" evidence="1">
    <location>
        <begin position="16"/>
        <end position="50"/>
    </location>
</feature>
<dbReference type="InterPro" id="IPR045492">
    <property type="entry name" value="DUF6434"/>
</dbReference>
<dbReference type="AlphaFoldDB" id="A0A974NMQ9"/>
<dbReference type="KEGG" id="ppsr:I6J18_00760"/>
<protein>
    <submittedName>
        <fullName evidence="2">SAP domain-containing protein</fullName>
    </submittedName>
</protein>
<evidence type="ECO:0000259" key="1">
    <source>
        <dbReference type="PROSITE" id="PS50800"/>
    </source>
</evidence>
<dbReference type="EMBL" id="CP068053">
    <property type="protein sequence ID" value="QQT00517.1"/>
    <property type="molecule type" value="Genomic_DNA"/>
</dbReference>
<dbReference type="Pfam" id="PF20026">
    <property type="entry name" value="DUF6434"/>
    <property type="match status" value="1"/>
</dbReference>
<keyword evidence="3" id="KW-1185">Reference proteome</keyword>
<evidence type="ECO:0000313" key="2">
    <source>
        <dbReference type="EMBL" id="QQT00517.1"/>
    </source>
</evidence>
<dbReference type="Pfam" id="PF18953">
    <property type="entry name" value="SAP_new25"/>
    <property type="match status" value="1"/>
</dbReference>
<dbReference type="RefSeq" id="WP_040376551.1">
    <property type="nucleotide sequence ID" value="NZ_CP068053.1"/>
</dbReference>
<dbReference type="InterPro" id="IPR036361">
    <property type="entry name" value="SAP_dom_sf"/>
</dbReference>
<evidence type="ECO:0000313" key="3">
    <source>
        <dbReference type="Proteomes" id="UP000595254"/>
    </source>
</evidence>
<accession>A0A974NMQ9</accession>
<dbReference type="Proteomes" id="UP000595254">
    <property type="component" value="Chromosome"/>
</dbReference>